<evidence type="ECO:0000256" key="2">
    <source>
        <dbReference type="SAM" id="Phobius"/>
    </source>
</evidence>
<dbReference type="Proteomes" id="UP000887116">
    <property type="component" value="Unassembled WGS sequence"/>
</dbReference>
<name>A0A8X6KMD8_TRICU</name>
<proteinExistence type="predicted"/>
<keyword evidence="2" id="KW-0472">Membrane</keyword>
<protein>
    <submittedName>
        <fullName evidence="4">Uncharacterized protein</fullName>
    </submittedName>
</protein>
<feature type="transmembrane region" description="Helical" evidence="2">
    <location>
        <begin position="1887"/>
        <end position="1909"/>
    </location>
</feature>
<evidence type="ECO:0000256" key="1">
    <source>
        <dbReference type="SAM" id="MobiDB-lite"/>
    </source>
</evidence>
<feature type="chain" id="PRO_5036504669" evidence="3">
    <location>
        <begin position="32"/>
        <end position="2009"/>
    </location>
</feature>
<keyword evidence="2" id="KW-0812">Transmembrane</keyword>
<evidence type="ECO:0000256" key="3">
    <source>
        <dbReference type="SAM" id="SignalP"/>
    </source>
</evidence>
<evidence type="ECO:0000313" key="5">
    <source>
        <dbReference type="Proteomes" id="UP000887116"/>
    </source>
</evidence>
<sequence length="2009" mass="223040">MDTAAALGQVHMCRYLMLCSMIALTAHWTTGVPFRKIAPTPRWPLKPTTHIFVPKRFLRLWSQQQDELMLGSPSGDGPDDSLDSSFALRKTSEVRNTEDDYTIHSPLPDEILPSHSEPFPTIIDTEIETSEAFSDELISRSSVSFQGPSSLLNTLIFRPSPPGESSSSIAPTPTLESSSAVVQTSLYDLSASWTELDELASSFTMSSRRALSYSPSEMYAIITAISATYIYQEDTVNLPKIPSIAVTESPFGPLPSTLSTQPTERVPDLENATLTFVGSKSVHLQSSDESYFDISTDSLIYESRDSISTPRSSFSTKFFPLEISGALIGGSSYVQSSSLSTAHSLDEEYSWTIAETLIGTSKSINSDLVPISEYSTISAGSSLLLWSPYSASIAIHTTSMSSDVYYFSNNTLDGSFAESQFSHKASYFIPFLSFYDTVFLGNVETTVTIIGNKDTPFTHILPTLTVTGSSINNSSEVFIGYPEYFTIIPSNYEMDSAVFNNFSTFKHLSSSFDTKARIFSTFEPDQGLASSFSHISMENMISISSFYPKNLTDFESSKEMAKTISPTVISFSTHHFFPGEIIESLSSVRMSYLSHSFDEIELMSTISATNGKTAKMISDYDGVSEMQSGNLEGNQPKIDSSDKYSINKTKSNTDSEYNLSEYLLPSPKFLDTMHSSLPQSNESQADFNELSASIFTSFSTKIQNNVYFHSKPTDSLINDITKKSYKPDNELTRSITSPENSTKEFEFYSSIVKNKEQETSKDSEYNFLDPFTHHVTVRSLGGTSHFDVLTSELEDHVMTTKFETESSLSILRESLITTETTEYYPSMSSIQFTSIFPEPPEFPIYIETLFGQKSRPAKHKPSRITETVTNELIASTEITRPPDVYFPTSTIIPFKSIYSEDLLMESVTTIDPSIQHATLYDQELMSSYDNTYLGDGYSIRGSISSTLDREHDVSEIFKQSLRSEFINTLLLNSSTSEYLEITRSFLLSDEATGVSSSETLGLETSVSIDYQITPTSSLSTFEEPSHTLSGLDNHFLESSNASSKVLDDSSLKSVMNKSKSLGAEQEDTVLLSSFQSVSYAFASDTYTIPSLITSSYDFHASLKENSLTVEEEPRRSYFEFHESTRILEYETILPTESSKFIRSAVYDSSEPFDSDTVTASDVEIQTISLYRSSEFSSLEHSISVSDELLFSLSFTQDSSVPSLILPSHSEDRNKVYESVILATKDSFSVITPSSYFLSLIQQTESEGLAFKPDGASLLSTDIKSSFPEVTALDMNTLRELSLSSLELNTMWPSLSFLTRISEHQNIDSLLSDSFYFESLSAFQLLSSYTPEMTEILESSSLILPDILESINFESIQLTGDLLTSKMASQIPNSVDLLSETSIFTKRISESDHNEFRSDDFTLTFISLSYVSSMTTVLSPLVSKEPLSIESDFPKPLASSTLYSVLSSQYQLPPSPSLSAKELLSIKSDHPEKSILTMLLTPLLPSYVTSSPEHWQTKAISSSSIIKEPRSIETDEMLKFTRTVSSPIASHSDALLSLKSRYETPQIHPKYLDSTKTPVPSPIASLSDVLLSFKSLYETPQIYPKDISLDSTNIKLKPSNYISSSILASSVFSKLQPTSTEIKITDPLSIESEFRKPKVTSFLQSSRSPLETSFRPMRPQFETSLSAFHHLQSSMSKIHPTTTAILISSVQTELSPTLVEGITTPEDSDTILVSILPVSSFLNINQTRNATADSGPLDDTHSEQTFPKRNTDLFKDNHYWVLTVLEAPAKGQLPENFSHIMENRLANAYSEAFRSFPSKSDVDKNSQDIITVKILSLTDDILLKQLEIVYVVERGDTLVPSAIAAEYLRSLRFEQLREFFGYHAIVKAKPYRPPSDDISRPVGSPLPVLAIVGGVLLGLLVIFCCFCVYCRCCRPKPAPSSPGSSTSGSLQRSLSKYGQHNRKHLFREMTHQLTSEMAAQIKHGSTAPDAYLAAKSAHSRRSLPTLPRDSDDMEVKDPAMKILKILENKE</sequence>
<gene>
    <name evidence="4" type="primary">AVEN_251716_1</name>
    <name evidence="4" type="ORF">TNCT_94731</name>
</gene>
<organism evidence="4 5">
    <name type="scientific">Trichonephila clavata</name>
    <name type="common">Joro spider</name>
    <name type="synonym">Nephila clavata</name>
    <dbReference type="NCBI Taxonomy" id="2740835"/>
    <lineage>
        <taxon>Eukaryota</taxon>
        <taxon>Metazoa</taxon>
        <taxon>Ecdysozoa</taxon>
        <taxon>Arthropoda</taxon>
        <taxon>Chelicerata</taxon>
        <taxon>Arachnida</taxon>
        <taxon>Araneae</taxon>
        <taxon>Araneomorphae</taxon>
        <taxon>Entelegynae</taxon>
        <taxon>Araneoidea</taxon>
        <taxon>Nephilidae</taxon>
        <taxon>Trichonephila</taxon>
    </lineage>
</organism>
<dbReference type="EMBL" id="BMAO01021816">
    <property type="protein sequence ID" value="GFQ77656.1"/>
    <property type="molecule type" value="Genomic_DNA"/>
</dbReference>
<feature type="region of interest" description="Disordered" evidence="1">
    <location>
        <begin position="1972"/>
        <end position="1994"/>
    </location>
</feature>
<feature type="signal peptide" evidence="3">
    <location>
        <begin position="1"/>
        <end position="31"/>
    </location>
</feature>
<evidence type="ECO:0000313" key="4">
    <source>
        <dbReference type="EMBL" id="GFQ77656.1"/>
    </source>
</evidence>
<reference evidence="4" key="1">
    <citation type="submission" date="2020-07" db="EMBL/GenBank/DDBJ databases">
        <title>Multicomponent nature underlies the extraordinary mechanical properties of spider dragline silk.</title>
        <authorList>
            <person name="Kono N."/>
            <person name="Nakamura H."/>
            <person name="Mori M."/>
            <person name="Yoshida Y."/>
            <person name="Ohtoshi R."/>
            <person name="Malay A.D."/>
            <person name="Moran D.A.P."/>
            <person name="Tomita M."/>
            <person name="Numata K."/>
            <person name="Arakawa K."/>
        </authorList>
    </citation>
    <scope>NUCLEOTIDE SEQUENCE</scope>
</reference>
<dbReference type="OrthoDB" id="6435844at2759"/>
<accession>A0A8X6KMD8</accession>
<keyword evidence="5" id="KW-1185">Reference proteome</keyword>
<keyword evidence="3" id="KW-0732">Signal</keyword>
<comment type="caution">
    <text evidence="4">The sequence shown here is derived from an EMBL/GenBank/DDBJ whole genome shotgun (WGS) entry which is preliminary data.</text>
</comment>
<keyword evidence="2" id="KW-1133">Transmembrane helix</keyword>